<evidence type="ECO:0000256" key="9">
    <source>
        <dbReference type="ARBA" id="ARBA00022989"/>
    </source>
</evidence>
<comment type="caution">
    <text evidence="14">The sequence shown here is derived from an EMBL/GenBank/DDBJ whole genome shotgun (WGS) entry which is preliminary data.</text>
</comment>
<keyword evidence="13" id="KW-0378">Hydrolase</keyword>
<comment type="catalytic activity">
    <reaction evidence="1 13">
        <text>Cleavage of hydrophobic, N-terminal signal or leader sequences from secreted and periplasmic proteins.</text>
        <dbReference type="EC" id="3.4.21.89"/>
    </reaction>
</comment>
<keyword evidence="13" id="KW-0645">Protease</keyword>
<evidence type="ECO:0000256" key="12">
    <source>
        <dbReference type="ARBA" id="ARBA00047037"/>
    </source>
</evidence>
<evidence type="ECO:0000256" key="4">
    <source>
        <dbReference type="ARBA" id="ARBA00013208"/>
    </source>
</evidence>
<dbReference type="CDD" id="cd06530">
    <property type="entry name" value="S26_SPase_I"/>
    <property type="match status" value="1"/>
</dbReference>
<evidence type="ECO:0000256" key="8">
    <source>
        <dbReference type="ARBA" id="ARBA00022968"/>
    </source>
</evidence>
<evidence type="ECO:0000256" key="3">
    <source>
        <dbReference type="ARBA" id="ARBA00011035"/>
    </source>
</evidence>
<keyword evidence="6 13" id="KW-0812">Transmembrane</keyword>
<dbReference type="InterPro" id="IPR036286">
    <property type="entry name" value="LexA/Signal_pep-like_sf"/>
</dbReference>
<evidence type="ECO:0000256" key="11">
    <source>
        <dbReference type="ARBA" id="ARBA00045533"/>
    </source>
</evidence>
<dbReference type="Proteomes" id="UP001215280">
    <property type="component" value="Unassembled WGS sequence"/>
</dbReference>
<comment type="subunit">
    <text evidence="12">Component of the signal peptidase complex (SPC) composed of a catalytic subunit SEC11 and three accessory subunits SPC1, SPC2 and SPC3. The complex induces a local thinning of the ER membrane which is used to measure the length of the signal peptide (SP) h-region of protein substrates. This ensures the selectivity of the complex towards h-regions shorter than 18-20 amino acids. SPC associates with the translocon complex.</text>
</comment>
<feature type="transmembrane region" description="Helical" evidence="13">
    <location>
        <begin position="133"/>
        <end position="151"/>
    </location>
</feature>
<dbReference type="GO" id="GO:0004252">
    <property type="term" value="F:serine-type endopeptidase activity"/>
    <property type="evidence" value="ECO:0007669"/>
    <property type="project" value="InterPro"/>
</dbReference>
<keyword evidence="10 13" id="KW-0472">Membrane</keyword>
<sequence length="175" mass="19590">MLAIPVRHLLLQAQVVALALSTPYMMYTALRILTNCKSPVVVVLSGSMEPGIHRGDLLFLSNHMPQVYKNGDITVYQVPGEEISIVHRVVQTHTRPVNVSTPSFQGFLTKGDNNDEDDVTLYKGFERLKREYVVGKVGCIIPLIGYASILFNETHRVRYAMLAITALVNFIPRVH</sequence>
<evidence type="ECO:0000256" key="5">
    <source>
        <dbReference type="ARBA" id="ARBA00019685"/>
    </source>
</evidence>
<dbReference type="AlphaFoldDB" id="A0AAD7MUJ0"/>
<evidence type="ECO:0000313" key="14">
    <source>
        <dbReference type="EMBL" id="KAJ7731294.1"/>
    </source>
</evidence>
<protein>
    <recommendedName>
        <fullName evidence="5 13">Signal peptidase complex catalytic subunit SEC11</fullName>
        <ecNumber evidence="4 13">3.4.21.89</ecNumber>
    </recommendedName>
</protein>
<keyword evidence="8 13" id="KW-0735">Signal-anchor</keyword>
<organism evidence="14 15">
    <name type="scientific">Mycena maculata</name>
    <dbReference type="NCBI Taxonomy" id="230809"/>
    <lineage>
        <taxon>Eukaryota</taxon>
        <taxon>Fungi</taxon>
        <taxon>Dikarya</taxon>
        <taxon>Basidiomycota</taxon>
        <taxon>Agaricomycotina</taxon>
        <taxon>Agaricomycetes</taxon>
        <taxon>Agaricomycetidae</taxon>
        <taxon>Agaricales</taxon>
        <taxon>Marasmiineae</taxon>
        <taxon>Mycenaceae</taxon>
        <taxon>Mycena</taxon>
    </lineage>
</organism>
<evidence type="ECO:0000256" key="6">
    <source>
        <dbReference type="ARBA" id="ARBA00022692"/>
    </source>
</evidence>
<comment type="function">
    <text evidence="11">Catalytic component of the signal peptidase complex (SPC) which catalyzes the cleavage of N-terminal signal sequences from nascent proteins as they are translocated into the lumen of the endoplasmic reticulum. Specifically cleaves N-terminal signal peptides that contain a hydrophobic alpha-helix (h-region) shorter than 18-20 amino acids.</text>
</comment>
<evidence type="ECO:0000256" key="7">
    <source>
        <dbReference type="ARBA" id="ARBA00022824"/>
    </source>
</evidence>
<evidence type="ECO:0000313" key="15">
    <source>
        <dbReference type="Proteomes" id="UP001215280"/>
    </source>
</evidence>
<gene>
    <name evidence="14" type="ORF">DFH07DRAFT_929268</name>
</gene>
<evidence type="ECO:0000256" key="2">
    <source>
        <dbReference type="ARBA" id="ARBA00004648"/>
    </source>
</evidence>
<keyword evidence="9 13" id="KW-1133">Transmembrane helix</keyword>
<dbReference type="GO" id="GO:0006465">
    <property type="term" value="P:signal peptide processing"/>
    <property type="evidence" value="ECO:0007669"/>
    <property type="project" value="UniProtKB-UniRule"/>
</dbReference>
<evidence type="ECO:0000256" key="1">
    <source>
        <dbReference type="ARBA" id="ARBA00000677"/>
    </source>
</evidence>
<dbReference type="InterPro" id="IPR001733">
    <property type="entry name" value="Peptidase_S26B"/>
</dbReference>
<dbReference type="Gene3D" id="2.10.109.10">
    <property type="entry name" value="Umud Fragment, subunit A"/>
    <property type="match status" value="1"/>
</dbReference>
<proteinExistence type="inferred from homology"/>
<evidence type="ECO:0000256" key="13">
    <source>
        <dbReference type="RuleBase" id="RU362047"/>
    </source>
</evidence>
<dbReference type="EMBL" id="JARJLG010000184">
    <property type="protein sequence ID" value="KAJ7731294.1"/>
    <property type="molecule type" value="Genomic_DNA"/>
</dbReference>
<reference evidence="14" key="1">
    <citation type="submission" date="2023-03" db="EMBL/GenBank/DDBJ databases">
        <title>Massive genome expansion in bonnet fungi (Mycena s.s.) driven by repeated elements and novel gene families across ecological guilds.</title>
        <authorList>
            <consortium name="Lawrence Berkeley National Laboratory"/>
            <person name="Harder C.B."/>
            <person name="Miyauchi S."/>
            <person name="Viragh M."/>
            <person name="Kuo A."/>
            <person name="Thoen E."/>
            <person name="Andreopoulos B."/>
            <person name="Lu D."/>
            <person name="Skrede I."/>
            <person name="Drula E."/>
            <person name="Henrissat B."/>
            <person name="Morin E."/>
            <person name="Kohler A."/>
            <person name="Barry K."/>
            <person name="LaButti K."/>
            <person name="Morin E."/>
            <person name="Salamov A."/>
            <person name="Lipzen A."/>
            <person name="Mereny Z."/>
            <person name="Hegedus B."/>
            <person name="Baldrian P."/>
            <person name="Stursova M."/>
            <person name="Weitz H."/>
            <person name="Taylor A."/>
            <person name="Grigoriev I.V."/>
            <person name="Nagy L.G."/>
            <person name="Martin F."/>
            <person name="Kauserud H."/>
        </authorList>
    </citation>
    <scope>NUCLEOTIDE SEQUENCE</scope>
    <source>
        <strain evidence="14">CBHHK188m</strain>
    </source>
</reference>
<dbReference type="PANTHER" id="PTHR10806:SF6">
    <property type="entry name" value="SIGNAL PEPTIDASE COMPLEX CATALYTIC SUBUNIT SEC11"/>
    <property type="match status" value="1"/>
</dbReference>
<dbReference type="NCBIfam" id="TIGR02228">
    <property type="entry name" value="sigpep_I_arch"/>
    <property type="match status" value="1"/>
</dbReference>
<dbReference type="PRINTS" id="PR00728">
    <property type="entry name" value="SIGNALPTASE"/>
</dbReference>
<accession>A0AAD7MUJ0</accession>
<dbReference type="GO" id="GO:0009003">
    <property type="term" value="F:signal peptidase activity"/>
    <property type="evidence" value="ECO:0007669"/>
    <property type="project" value="UniProtKB-EC"/>
</dbReference>
<dbReference type="GO" id="GO:0005787">
    <property type="term" value="C:signal peptidase complex"/>
    <property type="evidence" value="ECO:0007669"/>
    <property type="project" value="TreeGrafter"/>
</dbReference>
<name>A0AAD7MUJ0_9AGAR</name>
<dbReference type="InterPro" id="IPR019533">
    <property type="entry name" value="Peptidase_S26"/>
</dbReference>
<evidence type="ECO:0000256" key="10">
    <source>
        <dbReference type="ARBA" id="ARBA00023136"/>
    </source>
</evidence>
<keyword evidence="15" id="KW-1185">Reference proteome</keyword>
<dbReference type="EC" id="3.4.21.89" evidence="4 13"/>
<keyword evidence="7 13" id="KW-0256">Endoplasmic reticulum</keyword>
<dbReference type="PANTHER" id="PTHR10806">
    <property type="entry name" value="SIGNAL PEPTIDASE COMPLEX CATALYTIC SUBUNIT SEC11"/>
    <property type="match status" value="1"/>
</dbReference>
<dbReference type="SUPFAM" id="SSF51306">
    <property type="entry name" value="LexA/Signal peptidase"/>
    <property type="match status" value="1"/>
</dbReference>
<comment type="subcellular location">
    <subcellularLocation>
        <location evidence="2">Endoplasmic reticulum membrane</location>
        <topology evidence="2">Single-pass type II membrane protein</topology>
    </subcellularLocation>
</comment>
<comment type="similarity">
    <text evidence="3 13">Belongs to the peptidase S26B family.</text>
</comment>